<organism evidence="1 2">
    <name type="scientific">Lepagella muris</name>
    <dbReference type="NCBI Taxonomy" id="3032870"/>
    <lineage>
        <taxon>Bacteria</taxon>
        <taxon>Pseudomonadati</taxon>
        <taxon>Bacteroidota</taxon>
        <taxon>Bacteroidia</taxon>
        <taxon>Bacteroidales</taxon>
        <taxon>Muribaculaceae</taxon>
        <taxon>Lepagella</taxon>
    </lineage>
</organism>
<evidence type="ECO:0000313" key="2">
    <source>
        <dbReference type="Proteomes" id="UP000306319"/>
    </source>
</evidence>
<accession>A0AC61RMG3</accession>
<keyword evidence="2" id="KW-1185">Reference proteome</keyword>
<name>A0AC61RMG3_9BACT</name>
<reference evidence="1" key="1">
    <citation type="submission" date="2019-04" db="EMBL/GenBank/DDBJ databases">
        <title>Microbes associate with the intestines of laboratory mice.</title>
        <authorList>
            <person name="Navarre W."/>
            <person name="Wong E."/>
            <person name="Huang K."/>
            <person name="Tropini C."/>
            <person name="Ng K."/>
            <person name="Yu B."/>
        </authorList>
    </citation>
    <scope>NUCLEOTIDE SEQUENCE</scope>
    <source>
        <strain evidence="1">NM04_E33</strain>
    </source>
</reference>
<proteinExistence type="predicted"/>
<dbReference type="Proteomes" id="UP000306319">
    <property type="component" value="Unassembled WGS sequence"/>
</dbReference>
<sequence>MNTVQDTMTVAQGITDLGMMAIVAAFFLVLSALLWVACFRWFKGIIDGMIKGNTKMVDDLIVETRKQNDMLNDISEGLKPETQLRVKNFTGVYFDLAIEKVCRIIKKVREENHIADKEATRTKIRTLLHNLHEDRNSRFDSFRYRGKILTTYVNHDWVDWVAEVVEHEVYSDTVNNGRAYTNVQAVYERIKIDFYHKMNHE</sequence>
<protein>
    <submittedName>
        <fullName evidence="1">Uncharacterized protein</fullName>
    </submittedName>
</protein>
<gene>
    <name evidence="1" type="ORF">E5331_03985</name>
</gene>
<evidence type="ECO:0000313" key="1">
    <source>
        <dbReference type="EMBL" id="TGY79955.1"/>
    </source>
</evidence>
<dbReference type="EMBL" id="SRYB01000004">
    <property type="protein sequence ID" value="TGY79955.1"/>
    <property type="molecule type" value="Genomic_DNA"/>
</dbReference>
<comment type="caution">
    <text evidence="1">The sequence shown here is derived from an EMBL/GenBank/DDBJ whole genome shotgun (WGS) entry which is preliminary data.</text>
</comment>